<evidence type="ECO:0000256" key="1">
    <source>
        <dbReference type="SAM" id="Coils"/>
    </source>
</evidence>
<dbReference type="KEGG" id="uam:UABAM_00273"/>
<sequence length="363" mass="42343">MTPLHLICFYTSGIKPLESTLPNHDDWGLKYIREKNNVPIIRWQQKCENLYIEAKKFLKDENEGVFTRHWEENDKKYTAIAVAAIEKGSMRRNVLIAIFETVEDFAPQKIAQLCFEGKLLPAGLKEIKKNPQVEISLQDTIANFPAMSKIGEPIEPPKKDLNRTTTSHVPVPKPRRRRGSLPWVMTFVMAIIAIIPYLKDVETNPMSTSMTSAIQPRFSKHLDRTADLENENIELRQKLDRVNAKLREKMYELEEKDTIATEIGGWESLRVLINICKKYRIDRAEKLQLVLEKFKREAEQLKRAKIAAENSSNQQKEKMKYINFNLQKLQELIEQELAQSDNKNWRLTLKHCKKEIQDLLEDD</sequence>
<feature type="coiled-coil region" evidence="1">
    <location>
        <begin position="225"/>
        <end position="256"/>
    </location>
</feature>
<feature type="region of interest" description="Disordered" evidence="2">
    <location>
        <begin position="152"/>
        <end position="174"/>
    </location>
</feature>
<name>A0A5S9IJ06_UABAM</name>
<accession>A0A5S9IJ06</accession>
<dbReference type="EMBL" id="AP019860">
    <property type="protein sequence ID" value="BBM81930.1"/>
    <property type="molecule type" value="Genomic_DNA"/>
</dbReference>
<reference evidence="3 4" key="1">
    <citation type="submission" date="2019-08" db="EMBL/GenBank/DDBJ databases">
        <title>Complete genome sequence of Candidatus Uab amorphum.</title>
        <authorList>
            <person name="Shiratori T."/>
            <person name="Suzuki S."/>
            <person name="Kakizawa Y."/>
            <person name="Ishida K."/>
        </authorList>
    </citation>
    <scope>NUCLEOTIDE SEQUENCE [LARGE SCALE GENOMIC DNA]</scope>
    <source>
        <strain evidence="3 4">SRT547</strain>
    </source>
</reference>
<keyword evidence="1" id="KW-0175">Coiled coil</keyword>
<evidence type="ECO:0000313" key="4">
    <source>
        <dbReference type="Proteomes" id="UP000326354"/>
    </source>
</evidence>
<gene>
    <name evidence="3" type="ORF">UABAM_00273</name>
</gene>
<dbReference type="RefSeq" id="WP_151966190.1">
    <property type="nucleotide sequence ID" value="NZ_AP019860.1"/>
</dbReference>
<protein>
    <submittedName>
        <fullName evidence="3">Uncharacterized protein</fullName>
    </submittedName>
</protein>
<evidence type="ECO:0000313" key="3">
    <source>
        <dbReference type="EMBL" id="BBM81930.1"/>
    </source>
</evidence>
<organism evidence="3 4">
    <name type="scientific">Uabimicrobium amorphum</name>
    <dbReference type="NCBI Taxonomy" id="2596890"/>
    <lineage>
        <taxon>Bacteria</taxon>
        <taxon>Pseudomonadati</taxon>
        <taxon>Planctomycetota</taxon>
        <taxon>Candidatus Uabimicrobiia</taxon>
        <taxon>Candidatus Uabimicrobiales</taxon>
        <taxon>Candidatus Uabimicrobiaceae</taxon>
        <taxon>Candidatus Uabimicrobium</taxon>
    </lineage>
</organism>
<keyword evidence="4" id="KW-1185">Reference proteome</keyword>
<feature type="coiled-coil region" evidence="1">
    <location>
        <begin position="284"/>
        <end position="318"/>
    </location>
</feature>
<evidence type="ECO:0000256" key="2">
    <source>
        <dbReference type="SAM" id="MobiDB-lite"/>
    </source>
</evidence>
<dbReference type="Proteomes" id="UP000326354">
    <property type="component" value="Chromosome"/>
</dbReference>
<proteinExistence type="predicted"/>
<dbReference type="AlphaFoldDB" id="A0A5S9IJ06"/>